<evidence type="ECO:0000313" key="4">
    <source>
        <dbReference type="EMBL" id="PWS37891.1"/>
    </source>
</evidence>
<dbReference type="Gene3D" id="3.30.420.40">
    <property type="match status" value="1"/>
</dbReference>
<dbReference type="InterPro" id="IPR049517">
    <property type="entry name" value="ACX-like_C"/>
</dbReference>
<feature type="domain" description="Hydantoinase A/oxoprolinase" evidence="1">
    <location>
        <begin position="205"/>
        <end position="490"/>
    </location>
</feature>
<dbReference type="SUPFAM" id="SSF53067">
    <property type="entry name" value="Actin-like ATPase domain"/>
    <property type="match status" value="1"/>
</dbReference>
<accession>A0A317FFP4</accession>
<dbReference type="PANTHER" id="PTHR11365">
    <property type="entry name" value="5-OXOPROLINASE RELATED"/>
    <property type="match status" value="1"/>
</dbReference>
<evidence type="ECO:0000259" key="2">
    <source>
        <dbReference type="Pfam" id="PF05378"/>
    </source>
</evidence>
<dbReference type="GO" id="GO:0005829">
    <property type="term" value="C:cytosol"/>
    <property type="evidence" value="ECO:0007669"/>
    <property type="project" value="TreeGrafter"/>
</dbReference>
<protein>
    <submittedName>
        <fullName evidence="4">5-oxoprolinase</fullName>
    </submittedName>
</protein>
<dbReference type="InterPro" id="IPR008040">
    <property type="entry name" value="Hydant_A_N"/>
</dbReference>
<dbReference type="Pfam" id="PF01968">
    <property type="entry name" value="Hydantoinase_A"/>
    <property type="match status" value="1"/>
</dbReference>
<dbReference type="InterPro" id="IPR045079">
    <property type="entry name" value="Oxoprolinase-like"/>
</dbReference>
<dbReference type="OrthoDB" id="7314499at2"/>
<sequence length="695" mass="73127">MARRLRIGLDVGGTFTDLALVDEATGRITFHKVPSTPHDPSEAIETGIIGLLARAQGAAGEVVFLGHGTTVATNMVIERRGARTGLLTTRGFRDVLEIGRQTRPHLYDYTVKRPEPLVPRRRRIEIAERLAAEGTVLQALDEAEVEQAARALLAQGVEAIAVGFLHAWRDPRHEAAAKRVLQRVAPDAYLSISAEVLPEFREFDRFSTTLMNAYVGPRMARYLDKLQARLRGAGIAPGPYTVHSNGGLMSVATAGAAPVRTCLSGPAAGVIGAAVVAGAAGFPNVVTFDVGGTSTDVSVIADGAPTSTSSRDVAGHPVKVPAIGIDVIGAGGGSVAFIDAGGALKVGPRSVGAHPGPVAYGKGGTEPTLTDANIVLGRLDPVALLRGAMPVDAAAARRAVEEKIATPLRLSVEEAALGIIRVAVANMGRAIRGVTTERGYAPERFALFAYGGAGPLHATEVAAECGIPVVVVPREPGTMCARGILLADIALDFVRTAIAPLDESSWSNAAALFAEMERDAQAWLEGEGVPPAQRDAARAVDLRYDGQNFEVRVKLPEGGMDLPALMDAFAIEHERTYGYAIPGRTVELVNCRLTALGRVPRGAPEPPPSEGSPEAARIGARRVYFDREIGWRDTPVYDRDRLPAGARLTGPAVIEEMSATTVAFPGQVVELDAEGNIVLRQTTRSAASQEALAHA</sequence>
<keyword evidence="5" id="KW-1185">Reference proteome</keyword>
<gene>
    <name evidence="4" type="ORF">DFH01_00820</name>
</gene>
<dbReference type="InterPro" id="IPR043129">
    <property type="entry name" value="ATPase_NBD"/>
</dbReference>
<evidence type="ECO:0000313" key="5">
    <source>
        <dbReference type="Proteomes" id="UP000245765"/>
    </source>
</evidence>
<proteinExistence type="predicted"/>
<feature type="domain" description="Acetophenone carboxylase-like C-terminal" evidence="3">
    <location>
        <begin position="511"/>
        <end position="674"/>
    </location>
</feature>
<feature type="domain" description="Hydantoinase/oxoprolinase N-terminal" evidence="2">
    <location>
        <begin position="6"/>
        <end position="184"/>
    </location>
</feature>
<dbReference type="GO" id="GO:0006749">
    <property type="term" value="P:glutathione metabolic process"/>
    <property type="evidence" value="ECO:0007669"/>
    <property type="project" value="TreeGrafter"/>
</dbReference>
<evidence type="ECO:0000259" key="3">
    <source>
        <dbReference type="Pfam" id="PF19278"/>
    </source>
</evidence>
<reference evidence="5" key="1">
    <citation type="submission" date="2018-05" db="EMBL/GenBank/DDBJ databases">
        <authorList>
            <person name="Du Z."/>
            <person name="Wang X."/>
        </authorList>
    </citation>
    <scope>NUCLEOTIDE SEQUENCE [LARGE SCALE GENOMIC DNA]</scope>
    <source>
        <strain evidence="5">CQN31</strain>
    </source>
</reference>
<comment type="caution">
    <text evidence="4">The sequence shown here is derived from an EMBL/GenBank/DDBJ whole genome shotgun (WGS) entry which is preliminary data.</text>
</comment>
<dbReference type="AlphaFoldDB" id="A0A317FFP4"/>
<organism evidence="4 5">
    <name type="scientific">Falsiroseomonas bella</name>
    <dbReference type="NCBI Taxonomy" id="2184016"/>
    <lineage>
        <taxon>Bacteria</taxon>
        <taxon>Pseudomonadati</taxon>
        <taxon>Pseudomonadota</taxon>
        <taxon>Alphaproteobacteria</taxon>
        <taxon>Acetobacterales</taxon>
        <taxon>Roseomonadaceae</taxon>
        <taxon>Falsiroseomonas</taxon>
    </lineage>
</organism>
<dbReference type="InterPro" id="IPR002821">
    <property type="entry name" value="Hydantoinase_A"/>
</dbReference>
<dbReference type="Proteomes" id="UP000245765">
    <property type="component" value="Unassembled WGS sequence"/>
</dbReference>
<evidence type="ECO:0000259" key="1">
    <source>
        <dbReference type="Pfam" id="PF01968"/>
    </source>
</evidence>
<dbReference type="RefSeq" id="WP_109868513.1">
    <property type="nucleotide sequence ID" value="NZ_QGNA01000001.1"/>
</dbReference>
<dbReference type="Pfam" id="PF19278">
    <property type="entry name" value="Hydant_A_C"/>
    <property type="match status" value="1"/>
</dbReference>
<dbReference type="PANTHER" id="PTHR11365:SF23">
    <property type="entry name" value="HYPOTHETICAL 5-OXOPROLINASE (EUROFUNG)-RELATED"/>
    <property type="match status" value="1"/>
</dbReference>
<dbReference type="EMBL" id="QGNA01000001">
    <property type="protein sequence ID" value="PWS37891.1"/>
    <property type="molecule type" value="Genomic_DNA"/>
</dbReference>
<dbReference type="Pfam" id="PF05378">
    <property type="entry name" value="Hydant_A_N"/>
    <property type="match status" value="1"/>
</dbReference>
<dbReference type="GO" id="GO:0017168">
    <property type="term" value="F:5-oxoprolinase (ATP-hydrolyzing) activity"/>
    <property type="evidence" value="ECO:0007669"/>
    <property type="project" value="TreeGrafter"/>
</dbReference>
<name>A0A317FFP4_9PROT</name>